<feature type="compositionally biased region" description="Polar residues" evidence="1">
    <location>
        <begin position="153"/>
        <end position="169"/>
    </location>
</feature>
<reference evidence="2 3" key="1">
    <citation type="submission" date="2016-07" db="EMBL/GenBank/DDBJ databases">
        <title>Draft genome of the white-rot fungus Obba rivulosa 3A-2.</title>
        <authorList>
            <consortium name="DOE Joint Genome Institute"/>
            <person name="Miettinen O."/>
            <person name="Riley R."/>
            <person name="Acob R."/>
            <person name="Barry K."/>
            <person name="Cullen D."/>
            <person name="De Vries R."/>
            <person name="Hainaut M."/>
            <person name="Hatakka A."/>
            <person name="Henrissat B."/>
            <person name="Hilden K."/>
            <person name="Kuo R."/>
            <person name="Labutti K."/>
            <person name="Lipzen A."/>
            <person name="Makela M.R."/>
            <person name="Sandor L."/>
            <person name="Spatafora J.W."/>
            <person name="Grigoriev I.V."/>
            <person name="Hibbett D.S."/>
        </authorList>
    </citation>
    <scope>NUCLEOTIDE SEQUENCE [LARGE SCALE GENOMIC DNA]</scope>
    <source>
        <strain evidence="2 3">3A-2</strain>
    </source>
</reference>
<accession>A0A8E2DQW8</accession>
<feature type="region of interest" description="Disordered" evidence="1">
    <location>
        <begin position="205"/>
        <end position="248"/>
    </location>
</feature>
<feature type="compositionally biased region" description="Acidic residues" evidence="1">
    <location>
        <begin position="881"/>
        <end position="900"/>
    </location>
</feature>
<dbReference type="Proteomes" id="UP000250043">
    <property type="component" value="Unassembled WGS sequence"/>
</dbReference>
<protein>
    <submittedName>
        <fullName evidence="2">Rgp1-domain-containing protein</fullName>
    </submittedName>
</protein>
<name>A0A8E2DQW8_9APHY</name>
<dbReference type="PANTHER" id="PTHR12507">
    <property type="entry name" value="REDUCED GROWTH PHENOTYPE 1 RGP1, YEAST -RELATED"/>
    <property type="match status" value="1"/>
</dbReference>
<dbReference type="OrthoDB" id="1918at2759"/>
<feature type="compositionally biased region" description="Basic and acidic residues" evidence="1">
    <location>
        <begin position="109"/>
        <end position="121"/>
    </location>
</feature>
<dbReference type="AlphaFoldDB" id="A0A8E2DQW8"/>
<evidence type="ECO:0000313" key="3">
    <source>
        <dbReference type="Proteomes" id="UP000250043"/>
    </source>
</evidence>
<dbReference type="EMBL" id="KV722346">
    <property type="protein sequence ID" value="OCH94164.1"/>
    <property type="molecule type" value="Genomic_DNA"/>
</dbReference>
<feature type="region of interest" description="Disordered" evidence="1">
    <location>
        <begin position="44"/>
        <end position="174"/>
    </location>
</feature>
<feature type="compositionally biased region" description="Low complexity" evidence="1">
    <location>
        <begin position="278"/>
        <end position="292"/>
    </location>
</feature>
<feature type="region of interest" description="Disordered" evidence="1">
    <location>
        <begin position="877"/>
        <end position="900"/>
    </location>
</feature>
<feature type="compositionally biased region" description="Pro residues" evidence="1">
    <location>
        <begin position="237"/>
        <end position="248"/>
    </location>
</feature>
<feature type="compositionally biased region" description="Low complexity" evidence="1">
    <location>
        <begin position="44"/>
        <end position="55"/>
    </location>
</feature>
<evidence type="ECO:0000256" key="1">
    <source>
        <dbReference type="SAM" id="MobiDB-lite"/>
    </source>
</evidence>
<keyword evidence="3" id="KW-1185">Reference proteome</keyword>
<feature type="region of interest" description="Disordered" evidence="1">
    <location>
        <begin position="371"/>
        <end position="403"/>
    </location>
</feature>
<feature type="region of interest" description="Disordered" evidence="1">
    <location>
        <begin position="275"/>
        <end position="315"/>
    </location>
</feature>
<gene>
    <name evidence="2" type="ORF">OBBRIDRAFT_723336</name>
</gene>
<sequence length="935" mass="98998">MSDTATSQDDAIRVVVTPSQASYFAGEPFSVTITFTNTRTPELLSSRSASHSATSTHKRGAHSISSVPLARPPTSPGTRTALPAIPTRNTGVGNVITRKGLIGRGRPPKGADDLPEAEGRRRQLPKSLSVSLSPIEVAAHLKDNPNGKPALRSSVTSESLHASPTSPHISSPLARSASLPIASTHPHARKQSLLDGQLQLQDLKPPVSLSPFAPTPNASTSSFSISLDPIAEGTNSPIPPTPALPSPIPEASAVTIRTQISVANGTSYPSTVAKTARAHAYPPARAPARGAAQLGHGPPPSSASQAQPPRTAFSSSFPAPNTELILYSYAQLLGTVSVVPLPGTTTAPEQARTLRHLRTSLLKRQVVGGGSMNITSSQSVGHGPPAPPGPARRPSHGRSASLSSGLLSLLSPASAPQPWAPGHRARTSSVFSLFSTSSSTGASGVGLGLGVGIDEDEIDPETPLPTFEVQPAMLAVDLSLAPGESRSYTYSIALPENLPPTHKGRVLRFSYQFVLGICRAATASGSASAAGANSSSRVMKVPIRIYNYISVGKPPSPYDLLWPLSSWKTKSTQPAATVAENALRKKDQSIPGSVSGTYEELRTYARGLLASFPDGSSSGIMPKHPIEAVRSTPERIDVEREREREEAGGLTGCRQAVELLTRNPKKASYDVTKDGVKVAVLTFTKSAYRLGETVLGVVELNERGSPARVLKLSAMLEAHESLPASIASNSSSRHTRRVHAEHHSSFMPSTLRTTFSLDIPSDASPNFQVDVTDASANPGKRTPPGGLGWKVRLCLLVSVASPSAREGPDGVRLRHLVRDGPKGEWGTAWRAARTIAPQERPDPRKLAGLADDVPPTPSTAKSWMSFFATSILTPSNIDYHDGDEELEEEPEEEDDETGIEEEWRDVKAEMVECEVPITVWPGNTAFKATEVVFEV</sequence>
<dbReference type="InterPro" id="IPR014848">
    <property type="entry name" value="Rgp1"/>
</dbReference>
<dbReference type="Pfam" id="PF08737">
    <property type="entry name" value="Rgp1"/>
    <property type="match status" value="1"/>
</dbReference>
<feature type="compositionally biased region" description="Polar residues" evidence="1">
    <location>
        <begin position="216"/>
        <end position="225"/>
    </location>
</feature>
<evidence type="ECO:0000313" key="2">
    <source>
        <dbReference type="EMBL" id="OCH94164.1"/>
    </source>
</evidence>
<proteinExistence type="predicted"/>
<organism evidence="2 3">
    <name type="scientific">Obba rivulosa</name>
    <dbReference type="NCBI Taxonomy" id="1052685"/>
    <lineage>
        <taxon>Eukaryota</taxon>
        <taxon>Fungi</taxon>
        <taxon>Dikarya</taxon>
        <taxon>Basidiomycota</taxon>
        <taxon>Agaricomycotina</taxon>
        <taxon>Agaricomycetes</taxon>
        <taxon>Polyporales</taxon>
        <taxon>Gelatoporiaceae</taxon>
        <taxon>Obba</taxon>
    </lineage>
</organism>